<dbReference type="EMBL" id="JAKIXB020000014">
    <property type="protein sequence ID" value="KAL1602176.1"/>
    <property type="molecule type" value="Genomic_DNA"/>
</dbReference>
<feature type="domain" description="Heterokaryon incompatibility" evidence="2">
    <location>
        <begin position="150"/>
        <end position="313"/>
    </location>
</feature>
<accession>A0ABR3RCN8</accession>
<comment type="caution">
    <text evidence="3">The sequence shown here is derived from an EMBL/GenBank/DDBJ whole genome shotgun (WGS) entry which is preliminary data.</text>
</comment>
<reference evidence="3 4" key="1">
    <citation type="submission" date="2024-02" db="EMBL/GenBank/DDBJ databases">
        <title>De novo assembly and annotation of 12 fungi associated with fruit tree decline syndrome in Ontario, Canada.</title>
        <authorList>
            <person name="Sulman M."/>
            <person name="Ellouze W."/>
            <person name="Ilyukhin E."/>
        </authorList>
    </citation>
    <scope>NUCLEOTIDE SEQUENCE [LARGE SCALE GENOMIC DNA]</scope>
    <source>
        <strain evidence="3 4">M97-236</strain>
    </source>
</reference>
<dbReference type="InterPro" id="IPR052895">
    <property type="entry name" value="HetReg/Transcr_Mod"/>
</dbReference>
<evidence type="ECO:0000256" key="1">
    <source>
        <dbReference type="SAM" id="MobiDB-lite"/>
    </source>
</evidence>
<feature type="compositionally biased region" description="Low complexity" evidence="1">
    <location>
        <begin position="49"/>
        <end position="67"/>
    </location>
</feature>
<protein>
    <recommendedName>
        <fullName evidence="2">Heterokaryon incompatibility domain-containing protein</fullName>
    </recommendedName>
</protein>
<dbReference type="InterPro" id="IPR010730">
    <property type="entry name" value="HET"/>
</dbReference>
<feature type="compositionally biased region" description="Polar residues" evidence="1">
    <location>
        <begin position="29"/>
        <end position="41"/>
    </location>
</feature>
<evidence type="ECO:0000313" key="4">
    <source>
        <dbReference type="Proteomes" id="UP001521222"/>
    </source>
</evidence>
<dbReference type="PANTHER" id="PTHR24148">
    <property type="entry name" value="ANKYRIN REPEAT DOMAIN-CONTAINING PROTEIN 39 HOMOLOG-RELATED"/>
    <property type="match status" value="1"/>
</dbReference>
<evidence type="ECO:0000259" key="2">
    <source>
        <dbReference type="Pfam" id="PF06985"/>
    </source>
</evidence>
<sequence length="790" mass="89014">METLEDDRPDAPSASSPRPPNAQDIDDTVPSQSLPRTPESTNTRRSEQSSTAGLTSSASSLSLSLSELDTEEPTSVRIAQEGMCLPPDVTRVTATSRRLWAAYEDNYLYNLLPANQVRLLIIKPGASDDPLNVCLLPLNDELLGTQKYPYKALSYHWGPGKEDKEIIIQDDPTSEPVSDWSDVIKRLGRGRKDRKKLVKPNLYAALKHLRHKEKPVSAWVDALCINQKDIEEKSHQISKMPTIYRNAYDVVIWLGSDTDDNSSSATAMKFITSVIDPNKHEELLNDDNMIPQWASIFELLQWSWFSRRWIIQELALAKKATVHCGSNKSIHWHDFQDAIAIFYRDFDVLKPKLRKHFETTSGPNQGRWDTDSEFEIEQLGAKKLVDITSNLFRKTGNGSSSTYGLETLVCLLTAFDTSDPRDTINALINISSEFGRDDPDLALAVPLPDYNKSLFQVYRDFVKWVVTTSKSLDILCRHWAIPEREQDQSMASQLVNLPSWILSVDDSPFGRGDEVFEGRRAGESLVGLPLQSHYHASGRGYWKKDLNVRWPTDPDSETAGEDSENIARLASIPPALPDMAITVTGLAIGEVSFRTEPFPDGVITKSCLERLGWSFSRRATEVRRVPDQLWQTLVADRGPNGLPIQPIYRRACQHVLVNLTKNGHINIDNLLRSNDNPRRRIAGYTKDYLERVRSVTWDRSFIEGQPILTDNSAQSGGTSEKLVGLAPPKTMENDIIAILYGCSVPVILRPTYDYEHELEGYQFVGEAFIYGKMDGEAIRGGYKETEFRLI</sequence>
<gene>
    <name evidence="3" type="ORF">SLS59_004862</name>
</gene>
<organism evidence="3 4">
    <name type="scientific">Nothophoma quercina</name>
    <dbReference type="NCBI Taxonomy" id="749835"/>
    <lineage>
        <taxon>Eukaryota</taxon>
        <taxon>Fungi</taxon>
        <taxon>Dikarya</taxon>
        <taxon>Ascomycota</taxon>
        <taxon>Pezizomycotina</taxon>
        <taxon>Dothideomycetes</taxon>
        <taxon>Pleosporomycetidae</taxon>
        <taxon>Pleosporales</taxon>
        <taxon>Pleosporineae</taxon>
        <taxon>Didymellaceae</taxon>
        <taxon>Nothophoma</taxon>
    </lineage>
</organism>
<dbReference type="Pfam" id="PF06985">
    <property type="entry name" value="HET"/>
    <property type="match status" value="1"/>
</dbReference>
<keyword evidence="4" id="KW-1185">Reference proteome</keyword>
<proteinExistence type="predicted"/>
<dbReference type="PANTHER" id="PTHR24148:SF64">
    <property type="entry name" value="HETEROKARYON INCOMPATIBILITY DOMAIN-CONTAINING PROTEIN"/>
    <property type="match status" value="1"/>
</dbReference>
<feature type="region of interest" description="Disordered" evidence="1">
    <location>
        <begin position="1"/>
        <end position="75"/>
    </location>
</feature>
<dbReference type="Proteomes" id="UP001521222">
    <property type="component" value="Unassembled WGS sequence"/>
</dbReference>
<name>A0ABR3RCN8_9PLEO</name>
<evidence type="ECO:0000313" key="3">
    <source>
        <dbReference type="EMBL" id="KAL1602176.1"/>
    </source>
</evidence>